<protein>
    <submittedName>
        <fullName evidence="1">Uncharacterized protein</fullName>
    </submittedName>
</protein>
<name>A0A0V1AMQ3_TRISP</name>
<dbReference type="InParanoid" id="A0A0V1AMQ3"/>
<sequence>MSSGMPLKYTRVVDRLFDLAMVIWRVRPSKF</sequence>
<reference evidence="1 2" key="1">
    <citation type="submission" date="2015-01" db="EMBL/GenBank/DDBJ databases">
        <title>Evolution of Trichinella species and genotypes.</title>
        <authorList>
            <person name="Korhonen P.K."/>
            <person name="Edoardo P."/>
            <person name="Giuseppe L.R."/>
            <person name="Gasser R.B."/>
        </authorList>
    </citation>
    <scope>NUCLEOTIDE SEQUENCE [LARGE SCALE GENOMIC DNA]</scope>
    <source>
        <strain evidence="1">ISS3</strain>
    </source>
</reference>
<organism evidence="1 2">
    <name type="scientific">Trichinella spiralis</name>
    <name type="common">Trichina worm</name>
    <dbReference type="NCBI Taxonomy" id="6334"/>
    <lineage>
        <taxon>Eukaryota</taxon>
        <taxon>Metazoa</taxon>
        <taxon>Ecdysozoa</taxon>
        <taxon>Nematoda</taxon>
        <taxon>Enoplea</taxon>
        <taxon>Dorylaimia</taxon>
        <taxon>Trichinellida</taxon>
        <taxon>Trichinellidae</taxon>
        <taxon>Trichinella</taxon>
    </lineage>
</organism>
<dbReference type="Proteomes" id="UP000054776">
    <property type="component" value="Unassembled WGS sequence"/>
</dbReference>
<proteinExistence type="predicted"/>
<keyword evidence="2" id="KW-1185">Reference proteome</keyword>
<dbReference type="EMBL" id="JYDH01000581">
    <property type="protein sequence ID" value="KRY26085.1"/>
    <property type="molecule type" value="Genomic_DNA"/>
</dbReference>
<comment type="caution">
    <text evidence="1">The sequence shown here is derived from an EMBL/GenBank/DDBJ whole genome shotgun (WGS) entry which is preliminary data.</text>
</comment>
<gene>
    <name evidence="1" type="ORF">T01_8460</name>
</gene>
<accession>A0A0V1AMQ3</accession>
<evidence type="ECO:0000313" key="2">
    <source>
        <dbReference type="Proteomes" id="UP000054776"/>
    </source>
</evidence>
<dbReference type="AlphaFoldDB" id="A0A0V1AMQ3"/>
<evidence type="ECO:0000313" key="1">
    <source>
        <dbReference type="EMBL" id="KRY26085.1"/>
    </source>
</evidence>